<proteinExistence type="predicted"/>
<dbReference type="InterPro" id="IPR045431">
    <property type="entry name" value="EAD2"/>
</dbReference>
<feature type="region of interest" description="Disordered" evidence="1">
    <location>
        <begin position="144"/>
        <end position="166"/>
    </location>
</feature>
<protein>
    <recommendedName>
        <fullName evidence="2">Effector-associated domain-containing protein</fullName>
    </recommendedName>
</protein>
<sequence length="166" mass="17979">METASEWDGVGRAPGMDLMFRLTEALCGLCCLEDQAGRSYFAGMLSAELDRHIDLRGTKLREDVVALLRAAFSVREGERVLIDVVRVFEGAPAAAAFENCWAPAGHPPTRCPARSITTTWTPPARFCAPYRAFSPPARCATCSPATSTSTCRPASHRSSSSRTPRS</sequence>
<accession>A0AAT9HFK7</accession>
<reference evidence="3" key="1">
    <citation type="submission" date="2024-06" db="EMBL/GenBank/DDBJ databases">
        <authorList>
            <consortium name="consrtm"/>
            <person name="Uemura M."/>
            <person name="Terahara T."/>
        </authorList>
    </citation>
    <scope>NUCLEOTIDE SEQUENCE</scope>
    <source>
        <strain evidence="3">KM77-8</strain>
    </source>
</reference>
<gene>
    <name evidence="3" type="ORF">SHKM778_26620</name>
</gene>
<dbReference type="EMBL" id="AP035768">
    <property type="protein sequence ID" value="BFO16274.1"/>
    <property type="molecule type" value="Genomic_DNA"/>
</dbReference>
<reference evidence="3" key="2">
    <citation type="submission" date="2024-07" db="EMBL/GenBank/DDBJ databases">
        <title>Streptomyces haneummycinica sp. nov., a new antibiotic-producing actinobacterium isolated from marine sediment.</title>
        <authorList>
            <person name="Uemura M."/>
            <person name="Hamada M."/>
            <person name="Hirano S."/>
            <person name="Kobayashi K."/>
            <person name="Ohshiro T."/>
            <person name="Kobayashi T."/>
            <person name="Terahara T."/>
        </authorList>
    </citation>
    <scope>NUCLEOTIDE SEQUENCE</scope>
    <source>
        <strain evidence="3">KM77-8</strain>
    </source>
</reference>
<organism evidence="3">
    <name type="scientific">Streptomyces haneummycinicus</name>
    <dbReference type="NCBI Taxonomy" id="3074435"/>
    <lineage>
        <taxon>Bacteria</taxon>
        <taxon>Bacillati</taxon>
        <taxon>Actinomycetota</taxon>
        <taxon>Actinomycetes</taxon>
        <taxon>Kitasatosporales</taxon>
        <taxon>Streptomycetaceae</taxon>
        <taxon>Streptomyces</taxon>
    </lineage>
</organism>
<feature type="domain" description="Effector-associated" evidence="2">
    <location>
        <begin position="24"/>
        <end position="96"/>
    </location>
</feature>
<dbReference type="Pfam" id="PF19956">
    <property type="entry name" value="EAD2"/>
    <property type="match status" value="1"/>
</dbReference>
<evidence type="ECO:0000313" key="3">
    <source>
        <dbReference type="EMBL" id="BFO16274.1"/>
    </source>
</evidence>
<evidence type="ECO:0000256" key="1">
    <source>
        <dbReference type="SAM" id="MobiDB-lite"/>
    </source>
</evidence>
<dbReference type="AlphaFoldDB" id="A0AAT9HFK7"/>
<evidence type="ECO:0000259" key="2">
    <source>
        <dbReference type="Pfam" id="PF19956"/>
    </source>
</evidence>
<name>A0AAT9HFK7_9ACTN</name>